<feature type="compositionally biased region" description="Acidic residues" evidence="1">
    <location>
        <begin position="398"/>
        <end position="420"/>
    </location>
</feature>
<evidence type="ECO:0000313" key="3">
    <source>
        <dbReference type="Proteomes" id="UP001164286"/>
    </source>
</evidence>
<dbReference type="RefSeq" id="XP_052943659.1">
    <property type="nucleotide sequence ID" value="XM_053087608.1"/>
</dbReference>
<accession>A0AA38LR34</accession>
<proteinExistence type="predicted"/>
<comment type="caution">
    <text evidence="2">The sequence shown here is derived from an EMBL/GenBank/DDBJ whole genome shotgun (WGS) entry which is preliminary data.</text>
</comment>
<evidence type="ECO:0000313" key="2">
    <source>
        <dbReference type="EMBL" id="KAI9633882.1"/>
    </source>
</evidence>
<gene>
    <name evidence="2" type="ORF">MKK02DRAFT_28633</name>
</gene>
<dbReference type="GeneID" id="77726813"/>
<dbReference type="Proteomes" id="UP001164286">
    <property type="component" value="Unassembled WGS sequence"/>
</dbReference>
<feature type="region of interest" description="Disordered" evidence="1">
    <location>
        <begin position="393"/>
        <end position="436"/>
    </location>
</feature>
<evidence type="ECO:0000256" key="1">
    <source>
        <dbReference type="SAM" id="MobiDB-lite"/>
    </source>
</evidence>
<dbReference type="AlphaFoldDB" id="A0AA38LR34"/>
<organism evidence="2 3">
    <name type="scientific">Dioszegia hungarica</name>
    <dbReference type="NCBI Taxonomy" id="4972"/>
    <lineage>
        <taxon>Eukaryota</taxon>
        <taxon>Fungi</taxon>
        <taxon>Dikarya</taxon>
        <taxon>Basidiomycota</taxon>
        <taxon>Agaricomycotina</taxon>
        <taxon>Tremellomycetes</taxon>
        <taxon>Tremellales</taxon>
        <taxon>Bulleribasidiaceae</taxon>
        <taxon>Dioszegia</taxon>
    </lineage>
</organism>
<dbReference type="EMBL" id="JAKWFO010000008">
    <property type="protein sequence ID" value="KAI9633882.1"/>
    <property type="molecule type" value="Genomic_DNA"/>
</dbReference>
<reference evidence="2" key="1">
    <citation type="journal article" date="2022" name="G3 (Bethesda)">
        <title>High quality genome of the basidiomycete yeast Dioszegia hungarica PDD-24b-2 isolated from cloud water.</title>
        <authorList>
            <person name="Jarrige D."/>
            <person name="Haridas S."/>
            <person name="Bleykasten-Grosshans C."/>
            <person name="Joly M."/>
            <person name="Nadalig T."/>
            <person name="Sancelme M."/>
            <person name="Vuilleumier S."/>
            <person name="Grigoriev I.V."/>
            <person name="Amato P."/>
            <person name="Bringel F."/>
        </authorList>
    </citation>
    <scope>NUCLEOTIDE SEQUENCE</scope>
    <source>
        <strain evidence="2">PDD-24b-2</strain>
    </source>
</reference>
<keyword evidence="3" id="KW-1185">Reference proteome</keyword>
<protein>
    <submittedName>
        <fullName evidence="2">Uncharacterized protein</fullName>
    </submittedName>
</protein>
<name>A0AA38LR34_9TREE</name>
<sequence>MPCDIGIAEVPDSVKTSEYRKTVVASIWNTGLFPALTDLMEHTRSTLRPSNTTYDSTGKEEDFTDAEVIEELLGRGRVTKGDVSGVRMLVAIQNGDLTADPRGVVLFDDVAPGGNIHRAVSMLHVENTDRDLFRRLLRRVSGLESGDEEKTNVVPKPATVLVTFGSLADASYSQCLTQAGFTVLSSSGADSDGTPGRTIWSLGVEQPFQSLTILCSARDAHMTVRCLSRAWSLRFVRTRLGLSTGDDSGTQSTASNAIIIEEITHGSSFISKLKQIDEIFAANKCFTGSFNSFWDVQIDFNPSMAAVLATEDPKKNPIRVLFASTPSTVHAEEIEPEGTVAFYDMETANGSGRTVLFLHARNSNAEDWLVRAMIGQADDAYKVKPYPSSVDFRYDWSANEEDGDSPSEEEDEEGSDMDVDLDPKSSGSGDAKGDDE</sequence>